<evidence type="ECO:0000313" key="2">
    <source>
        <dbReference type="Proteomes" id="UP001144451"/>
    </source>
</evidence>
<keyword evidence="2" id="KW-1185">Reference proteome</keyword>
<gene>
    <name evidence="1" type="ORF">BCONGLO52_21630</name>
</gene>
<protein>
    <submittedName>
        <fullName evidence="1">Uncharacterized protein</fullName>
    </submittedName>
</protein>
<dbReference type="EMBL" id="BSDQ01000001">
    <property type="protein sequence ID" value="GLI31322.1"/>
    <property type="molecule type" value="Genomic_DNA"/>
</dbReference>
<accession>A0ABQ5RI73</accession>
<dbReference type="Proteomes" id="UP001144451">
    <property type="component" value="Unassembled WGS sequence"/>
</dbReference>
<organism evidence="1 2">
    <name type="scientific">Brachybacterium conglomeratum</name>
    <dbReference type="NCBI Taxonomy" id="47846"/>
    <lineage>
        <taxon>Bacteria</taxon>
        <taxon>Bacillati</taxon>
        <taxon>Actinomycetota</taxon>
        <taxon>Actinomycetes</taxon>
        <taxon>Micrococcales</taxon>
        <taxon>Dermabacteraceae</taxon>
        <taxon>Brachybacterium</taxon>
    </lineage>
</organism>
<comment type="caution">
    <text evidence="1">The sequence shown here is derived from an EMBL/GenBank/DDBJ whole genome shotgun (WGS) entry which is preliminary data.</text>
</comment>
<name>A0ABQ5RI73_9MICO</name>
<reference evidence="1" key="1">
    <citation type="submission" date="2022-12" db="EMBL/GenBank/DDBJ databases">
        <title>Reference genome sequencing for broad-spectrum identification of bacterial and archaeal isolates by mass spectrometry.</title>
        <authorList>
            <person name="Sekiguchi Y."/>
            <person name="Tourlousse D.M."/>
        </authorList>
    </citation>
    <scope>NUCLEOTIDE SEQUENCE</scope>
    <source>
        <strain evidence="1">5-2</strain>
    </source>
</reference>
<evidence type="ECO:0000313" key="1">
    <source>
        <dbReference type="EMBL" id="GLI31322.1"/>
    </source>
</evidence>
<sequence>MDWTRDEVILACDLVSRNEWRELNRKSPALEELSDLLRAADIHPRAGRPDNFRSLGSVRRKVADIASQHPSYSGKPTRGGSHDKPVLLEFIANTSQMQAEAASIREGLRSNGRMLPIELDVDHGVLEADEGQELFVQHLRRD</sequence>
<proteinExistence type="predicted"/>